<feature type="compositionally biased region" description="Basic and acidic residues" evidence="1">
    <location>
        <begin position="86"/>
        <end position="98"/>
    </location>
</feature>
<dbReference type="Proteomes" id="UP000091857">
    <property type="component" value="Chromosome 3"/>
</dbReference>
<accession>A0A2C9W7K3</accession>
<dbReference type="EMBL" id="CM004389">
    <property type="protein sequence ID" value="OAY55380.1"/>
    <property type="molecule type" value="Genomic_DNA"/>
</dbReference>
<name>A0A2C9W7K3_MANES</name>
<feature type="region of interest" description="Disordered" evidence="1">
    <location>
        <begin position="72"/>
        <end position="98"/>
    </location>
</feature>
<evidence type="ECO:0000313" key="3">
    <source>
        <dbReference type="Proteomes" id="UP000091857"/>
    </source>
</evidence>
<dbReference type="OMA" id="WDSNMEG"/>
<gene>
    <name evidence="2" type="ORF">MANES_03G149400v8</name>
</gene>
<dbReference type="PANTHER" id="PTHR38382">
    <property type="entry name" value="RNA-BINDING PROTEIN"/>
    <property type="match status" value="1"/>
</dbReference>
<dbReference type="STRING" id="3983.A0A2C9W7K3"/>
<keyword evidence="3" id="KW-1185">Reference proteome</keyword>
<dbReference type="OrthoDB" id="753880at2759"/>
<evidence type="ECO:0000313" key="2">
    <source>
        <dbReference type="EMBL" id="OAY55380.1"/>
    </source>
</evidence>
<proteinExistence type="predicted"/>
<reference evidence="3" key="1">
    <citation type="journal article" date="2016" name="Nat. Biotechnol.">
        <title>Sequencing wild and cultivated cassava and related species reveals extensive interspecific hybridization and genetic diversity.</title>
        <authorList>
            <person name="Bredeson J.V."/>
            <person name="Lyons J.B."/>
            <person name="Prochnik S.E."/>
            <person name="Wu G.A."/>
            <person name="Ha C.M."/>
            <person name="Edsinger-Gonzales E."/>
            <person name="Grimwood J."/>
            <person name="Schmutz J."/>
            <person name="Rabbi I.Y."/>
            <person name="Egesi C."/>
            <person name="Nauluvula P."/>
            <person name="Lebot V."/>
            <person name="Ndunguru J."/>
            <person name="Mkamilo G."/>
            <person name="Bart R.S."/>
            <person name="Setter T.L."/>
            <person name="Gleadow R.M."/>
            <person name="Kulakow P."/>
            <person name="Ferguson M.E."/>
            <person name="Rounsley S."/>
            <person name="Rokhsar D.S."/>
        </authorList>
    </citation>
    <scope>NUCLEOTIDE SEQUENCE [LARGE SCALE GENOMIC DNA]</scope>
    <source>
        <strain evidence="3">cv. AM560-2</strain>
    </source>
</reference>
<evidence type="ECO:0000256" key="1">
    <source>
        <dbReference type="SAM" id="MobiDB-lite"/>
    </source>
</evidence>
<organism evidence="2 3">
    <name type="scientific">Manihot esculenta</name>
    <name type="common">Cassava</name>
    <name type="synonym">Jatropha manihot</name>
    <dbReference type="NCBI Taxonomy" id="3983"/>
    <lineage>
        <taxon>Eukaryota</taxon>
        <taxon>Viridiplantae</taxon>
        <taxon>Streptophyta</taxon>
        <taxon>Embryophyta</taxon>
        <taxon>Tracheophyta</taxon>
        <taxon>Spermatophyta</taxon>
        <taxon>Magnoliopsida</taxon>
        <taxon>eudicotyledons</taxon>
        <taxon>Gunneridae</taxon>
        <taxon>Pentapetalae</taxon>
        <taxon>rosids</taxon>
        <taxon>fabids</taxon>
        <taxon>Malpighiales</taxon>
        <taxon>Euphorbiaceae</taxon>
        <taxon>Crotonoideae</taxon>
        <taxon>Manihoteae</taxon>
        <taxon>Manihot</taxon>
    </lineage>
</organism>
<dbReference type="Gramene" id="Manes.03G149400.1.v8.1">
    <property type="protein sequence ID" value="Manes.03G149400.1.v8.1.CDS"/>
    <property type="gene ID" value="Manes.03G149400.v8.1"/>
</dbReference>
<dbReference type="PANTHER" id="PTHR38382:SF1">
    <property type="entry name" value="RNA-BINDING PROTEIN"/>
    <property type="match status" value="1"/>
</dbReference>
<protein>
    <submittedName>
        <fullName evidence="2">Uncharacterized protein</fullName>
    </submittedName>
</protein>
<comment type="caution">
    <text evidence="2">The sequence shown here is derived from an EMBL/GenBank/DDBJ whole genome shotgun (WGS) entry which is preliminary data.</text>
</comment>
<sequence>MNSNHNQIRVFGQRSIPSSFNFRSSNLVKDSNVDNQKQASNKDSSISLSDFLESKLHTGPARPKIVKGKLRPFTSPLVPRGDGGSTDDRMGVEKEGKERNSVIDEVVFEQFKHASSEKVYSIYSCGVDGNDVELGTSSTQFDLDSTHVNSNNDQETRKRRIPFEDGKEKYATRKHSLVLGGDPEPKQRTWGKQFTSNKKPRPLYNHYANGCGWWDCDMEGVDTEDVGTGEIWEGVGSTTFGGI</sequence>
<dbReference type="AlphaFoldDB" id="A0A2C9W7K3"/>